<accession>A0ABZ2BAX3</accession>
<proteinExistence type="predicted"/>
<organism evidence="1 2">
    <name type="scientific">Sinorhizobium chiapasense</name>
    <dbReference type="NCBI Taxonomy" id="501572"/>
    <lineage>
        <taxon>Bacteria</taxon>
        <taxon>Pseudomonadati</taxon>
        <taxon>Pseudomonadota</taxon>
        <taxon>Alphaproteobacteria</taxon>
        <taxon>Hyphomicrobiales</taxon>
        <taxon>Rhizobiaceae</taxon>
        <taxon>Sinorhizobium/Ensifer group</taxon>
        <taxon>Sinorhizobium</taxon>
    </lineage>
</organism>
<evidence type="ECO:0000313" key="2">
    <source>
        <dbReference type="Proteomes" id="UP001432360"/>
    </source>
</evidence>
<protein>
    <submittedName>
        <fullName evidence="1">Uncharacterized protein</fullName>
    </submittedName>
</protein>
<dbReference type="RefSeq" id="WP_331373833.1">
    <property type="nucleotide sequence ID" value="NZ_CP133148.1"/>
</dbReference>
<evidence type="ECO:0000313" key="1">
    <source>
        <dbReference type="EMBL" id="WVT04672.1"/>
    </source>
</evidence>
<keyword evidence="2" id="KW-1185">Reference proteome</keyword>
<gene>
    <name evidence="1" type="ORF">RB548_04465</name>
</gene>
<name>A0ABZ2BAX3_9HYPH</name>
<sequence length="148" mass="15449">MTEFSVPKSGIFGFVPAMVPTKIPVKLSPKNGSFEDQEFALGHSASPPSSGHKAVSRIAAPDCSRIDVCVMPLTRPAVISDCVSLSDKVGREVRAFVAKDSTVDALLPAGIDEFSPDEQGVAISCSENNLLSGPSEEHSLPAVPISVA</sequence>
<reference evidence="1" key="1">
    <citation type="submission" date="2023-08" db="EMBL/GenBank/DDBJ databases">
        <title>Complete genome sequence of Sinorhizobium chiapanecum ITTG S70 isolated from Acaciella angustissima nodules in Chiapas-Mexico.</title>
        <authorList>
            <person name="Rincon-Rosales R."/>
            <person name="Rogel M.A."/>
            <person name="Rincon-Medina C.I."/>
            <person name="Guerrero G."/>
            <person name="Manzano-Gomez L.A."/>
            <person name="Lopez-Lopez A."/>
            <person name="Rincon Molina F.A."/>
            <person name="Martinez-Romero E."/>
        </authorList>
    </citation>
    <scope>NUCLEOTIDE SEQUENCE</scope>
    <source>
        <strain evidence="1">ITTG S70</strain>
    </source>
</reference>
<dbReference type="EMBL" id="CP133148">
    <property type="protein sequence ID" value="WVT04672.1"/>
    <property type="molecule type" value="Genomic_DNA"/>
</dbReference>
<dbReference type="Proteomes" id="UP001432360">
    <property type="component" value="Chromosome"/>
</dbReference>